<feature type="compositionally biased region" description="Low complexity" evidence="1">
    <location>
        <begin position="412"/>
        <end position="426"/>
    </location>
</feature>
<organism evidence="2 3">
    <name type="scientific">Chlamydomonas reinhardtii</name>
    <name type="common">Chlamydomonas smithii</name>
    <dbReference type="NCBI Taxonomy" id="3055"/>
    <lineage>
        <taxon>Eukaryota</taxon>
        <taxon>Viridiplantae</taxon>
        <taxon>Chlorophyta</taxon>
        <taxon>core chlorophytes</taxon>
        <taxon>Chlorophyceae</taxon>
        <taxon>CS clade</taxon>
        <taxon>Chlamydomonadales</taxon>
        <taxon>Chlamydomonadaceae</taxon>
        <taxon>Chlamydomonas</taxon>
    </lineage>
</organism>
<feature type="region of interest" description="Disordered" evidence="1">
    <location>
        <begin position="160"/>
        <end position="219"/>
    </location>
</feature>
<feature type="region of interest" description="Disordered" evidence="1">
    <location>
        <begin position="412"/>
        <end position="444"/>
    </location>
</feature>
<dbReference type="OrthoDB" id="10690235at2759"/>
<proteinExistence type="predicted"/>
<dbReference type="InParanoid" id="A0A2K3DRN6"/>
<feature type="region of interest" description="Disordered" evidence="1">
    <location>
        <begin position="343"/>
        <end position="363"/>
    </location>
</feature>
<dbReference type="KEGG" id="cre:CHLRE_06g311550v5"/>
<feature type="compositionally biased region" description="Gly residues" evidence="1">
    <location>
        <begin position="172"/>
        <end position="181"/>
    </location>
</feature>
<feature type="compositionally biased region" description="Polar residues" evidence="1">
    <location>
        <begin position="734"/>
        <end position="746"/>
    </location>
</feature>
<feature type="compositionally biased region" description="Low complexity" evidence="1">
    <location>
        <begin position="848"/>
        <end position="862"/>
    </location>
</feature>
<feature type="compositionally biased region" description="Polar residues" evidence="1">
    <location>
        <begin position="632"/>
        <end position="643"/>
    </location>
</feature>
<evidence type="ECO:0000313" key="2">
    <source>
        <dbReference type="EMBL" id="PNW83215.1"/>
    </source>
</evidence>
<feature type="region of interest" description="Disordered" evidence="1">
    <location>
        <begin position="696"/>
        <end position="755"/>
    </location>
</feature>
<feature type="compositionally biased region" description="Low complexity" evidence="1">
    <location>
        <begin position="702"/>
        <end position="713"/>
    </location>
</feature>
<evidence type="ECO:0000313" key="3">
    <source>
        <dbReference type="Proteomes" id="UP000006906"/>
    </source>
</evidence>
<accession>A0A2K3DRN6</accession>
<feature type="region of interest" description="Disordered" evidence="1">
    <location>
        <begin position="618"/>
        <end position="664"/>
    </location>
</feature>
<protein>
    <submittedName>
        <fullName evidence="2">Uncharacterized protein</fullName>
    </submittedName>
</protein>
<sequence>MAAKGARLQTGSQDDGALGVYGEVFRRREPDAPGQAGLAGLVALGTDDSAPLLFQRNTGGPPLGLKELASARRLSAATVASSTHLALGLLGAMYGCTQGTTRKPSGSDEAGREAAVWAPGLVVRHRRGGSVGLGLGALALSACGSSSCATLDTLARCSSSANSSAASTGGDASAGGPGSEGPGMEPCAGSLAGGSCSGQEDREDREEEEEEERELTAQEQQLAELRGLASSLFALMTTNLVFCSREAGAEEAEAGEEADQDDVEAAAGCPCCSASTGSAYSPGPSSAAAAGTCSSATSPGAACSPWAAAAAAGADAVASCPMAPRGFDLLRVRSNMSYALGAAAQDPGGASSDSEDDGGCGDACERAGSWGGAGAGAGQGRVGRRRSGRCEGVYLPAWSSLSLLAGAASPGGAAAEQEQLEATVAAGSPPSEPQSVEQAGPGSAPRRVLLAAAEALEPVLESPQEENEEVEGQQLECAGRAGHPHPHPQVELPEVAGQHPLAAAAGPHPVQATAVPLSPVPASHCLAATDAEAVESAMTSCHGDTSLCDPAPRANTSSPFAACCQQPAANMLVETPHTTRGASAGSCGPQADAVITAAVSAVDAAAAPAPCMPAAGRSLAAPNSRATRHLHTPTTAKSRTATRAGSAVTPVASPTSAPAPLLSSRSAGTLRSYGLVGAGGRAAAVVWGAPALSPASTCSVHSPSPSALTSPAAQLHTPSKPLPAAARHVPAASGSGSTAGPQLRRQSSTGSSCSSHSCSSVSVSAAGATPRQQRQAAFAAVAAAAEASLSLSRRRQAREQQAAEAAAASPIPSGGRSGACGGQQLPLVGGASNPAPAGSPGPGPGPSPSYLRSTAASAARAAVGMTPRAAAVHYSAAARQ</sequence>
<name>A0A2K3DRN6_CHLRE</name>
<feature type="compositionally biased region" description="Pro residues" evidence="1">
    <location>
        <begin position="837"/>
        <end position="847"/>
    </location>
</feature>
<dbReference type="EMBL" id="CM008967">
    <property type="protein sequence ID" value="PNW83215.1"/>
    <property type="molecule type" value="Genomic_DNA"/>
</dbReference>
<dbReference type="Proteomes" id="UP000006906">
    <property type="component" value="Chromosome 6"/>
</dbReference>
<feature type="compositionally biased region" description="Low complexity" evidence="1">
    <location>
        <begin position="799"/>
        <end position="809"/>
    </location>
</feature>
<feature type="compositionally biased region" description="Low complexity" evidence="1">
    <location>
        <begin position="646"/>
        <end position="664"/>
    </location>
</feature>
<reference evidence="2 3" key="1">
    <citation type="journal article" date="2007" name="Science">
        <title>The Chlamydomonas genome reveals the evolution of key animal and plant functions.</title>
        <authorList>
            <person name="Merchant S.S."/>
            <person name="Prochnik S.E."/>
            <person name="Vallon O."/>
            <person name="Harris E.H."/>
            <person name="Karpowicz S.J."/>
            <person name="Witman G.B."/>
            <person name="Terry A."/>
            <person name="Salamov A."/>
            <person name="Fritz-Laylin L.K."/>
            <person name="Marechal-Drouard L."/>
            <person name="Marshall W.F."/>
            <person name="Qu L.H."/>
            <person name="Nelson D.R."/>
            <person name="Sanderfoot A.A."/>
            <person name="Spalding M.H."/>
            <person name="Kapitonov V.V."/>
            <person name="Ren Q."/>
            <person name="Ferris P."/>
            <person name="Lindquist E."/>
            <person name="Shapiro H."/>
            <person name="Lucas S.M."/>
            <person name="Grimwood J."/>
            <person name="Schmutz J."/>
            <person name="Cardol P."/>
            <person name="Cerutti H."/>
            <person name="Chanfreau G."/>
            <person name="Chen C.L."/>
            <person name="Cognat V."/>
            <person name="Croft M.T."/>
            <person name="Dent R."/>
            <person name="Dutcher S."/>
            <person name="Fernandez E."/>
            <person name="Fukuzawa H."/>
            <person name="Gonzalez-Ballester D."/>
            <person name="Gonzalez-Halphen D."/>
            <person name="Hallmann A."/>
            <person name="Hanikenne M."/>
            <person name="Hippler M."/>
            <person name="Inwood W."/>
            <person name="Jabbari K."/>
            <person name="Kalanon M."/>
            <person name="Kuras R."/>
            <person name="Lefebvre P.A."/>
            <person name="Lemaire S.D."/>
            <person name="Lobanov A.V."/>
            <person name="Lohr M."/>
            <person name="Manuell A."/>
            <person name="Meier I."/>
            <person name="Mets L."/>
            <person name="Mittag M."/>
            <person name="Mittelmeier T."/>
            <person name="Moroney J.V."/>
            <person name="Moseley J."/>
            <person name="Napoli C."/>
            <person name="Nedelcu A.M."/>
            <person name="Niyogi K."/>
            <person name="Novoselov S.V."/>
            <person name="Paulsen I.T."/>
            <person name="Pazour G."/>
            <person name="Purton S."/>
            <person name="Ral J.P."/>
            <person name="Riano-Pachon D.M."/>
            <person name="Riekhof W."/>
            <person name="Rymarquis L."/>
            <person name="Schroda M."/>
            <person name="Stern D."/>
            <person name="Umen J."/>
            <person name="Willows R."/>
            <person name="Wilson N."/>
            <person name="Zimmer S.L."/>
            <person name="Allmer J."/>
            <person name="Balk J."/>
            <person name="Bisova K."/>
            <person name="Chen C.J."/>
            <person name="Elias M."/>
            <person name="Gendler K."/>
            <person name="Hauser C."/>
            <person name="Lamb M.R."/>
            <person name="Ledford H."/>
            <person name="Long J.C."/>
            <person name="Minagawa J."/>
            <person name="Page M.D."/>
            <person name="Pan J."/>
            <person name="Pootakham W."/>
            <person name="Roje S."/>
            <person name="Rose A."/>
            <person name="Stahlberg E."/>
            <person name="Terauchi A.M."/>
            <person name="Yang P."/>
            <person name="Ball S."/>
            <person name="Bowler C."/>
            <person name="Dieckmann C.L."/>
            <person name="Gladyshev V.N."/>
            <person name="Green P."/>
            <person name="Jorgensen R."/>
            <person name="Mayfield S."/>
            <person name="Mueller-Roeber B."/>
            <person name="Rajamani S."/>
            <person name="Sayre R.T."/>
            <person name="Brokstein P."/>
            <person name="Dubchak I."/>
            <person name="Goodstein D."/>
            <person name="Hornick L."/>
            <person name="Huang Y.W."/>
            <person name="Jhaveri J."/>
            <person name="Luo Y."/>
            <person name="Martinez D."/>
            <person name="Ngau W.C."/>
            <person name="Otillar B."/>
            <person name="Poliakov A."/>
            <person name="Porter A."/>
            <person name="Szajkowski L."/>
            <person name="Werner G."/>
            <person name="Zhou K."/>
            <person name="Grigoriev I.V."/>
            <person name="Rokhsar D.S."/>
            <person name="Grossman A.R."/>
        </authorList>
    </citation>
    <scope>NUCLEOTIDE SEQUENCE [LARGE SCALE GENOMIC DNA]</scope>
    <source>
        <strain evidence="3">CC-503</strain>
    </source>
</reference>
<evidence type="ECO:0000256" key="1">
    <source>
        <dbReference type="SAM" id="MobiDB-lite"/>
    </source>
</evidence>
<dbReference type="RefSeq" id="XP_042924510.1">
    <property type="nucleotide sequence ID" value="XM_043063804.1"/>
</dbReference>
<dbReference type="AlphaFoldDB" id="A0A2K3DRN6"/>
<dbReference type="Gramene" id="PNW83215">
    <property type="protein sequence ID" value="PNW83215"/>
    <property type="gene ID" value="CHLRE_06g311550v5"/>
</dbReference>
<gene>
    <name evidence="2" type="ORF">CHLRE_06g311550v5</name>
</gene>
<feature type="compositionally biased region" description="Acidic residues" evidence="1">
    <location>
        <begin position="201"/>
        <end position="213"/>
    </location>
</feature>
<feature type="region of interest" description="Disordered" evidence="1">
    <location>
        <begin position="792"/>
        <end position="862"/>
    </location>
</feature>
<dbReference type="ExpressionAtlas" id="A0A2K3DRN6">
    <property type="expression patterns" value="baseline"/>
</dbReference>
<dbReference type="GeneID" id="5716783"/>
<feature type="compositionally biased region" description="Low complexity" evidence="1">
    <location>
        <begin position="160"/>
        <end position="171"/>
    </location>
</feature>
<keyword evidence="3" id="KW-1185">Reference proteome</keyword>